<accession>A0A6A6UT64</accession>
<evidence type="ECO:0000313" key="1">
    <source>
        <dbReference type="EMBL" id="KAF2674673.1"/>
    </source>
</evidence>
<sequence>MASKATQDVVFRKDGFQGAANGPRPGGALQICTVTPIPPRRSTQLRPEAPFYVFKGEGKRTLMTL</sequence>
<protein>
    <submittedName>
        <fullName evidence="1">Uncharacterized protein</fullName>
    </submittedName>
</protein>
<gene>
    <name evidence="1" type="ORF">BT63DRAFT_419955</name>
</gene>
<keyword evidence="2" id="KW-1185">Reference proteome</keyword>
<dbReference type="EMBL" id="MU004230">
    <property type="protein sequence ID" value="KAF2674673.1"/>
    <property type="molecule type" value="Genomic_DNA"/>
</dbReference>
<dbReference type="Proteomes" id="UP000799302">
    <property type="component" value="Unassembled WGS sequence"/>
</dbReference>
<name>A0A6A6UT64_9PEZI</name>
<proteinExistence type="predicted"/>
<reference evidence="1" key="1">
    <citation type="journal article" date="2020" name="Stud. Mycol.">
        <title>101 Dothideomycetes genomes: a test case for predicting lifestyles and emergence of pathogens.</title>
        <authorList>
            <person name="Haridas S."/>
            <person name="Albert R."/>
            <person name="Binder M."/>
            <person name="Bloem J."/>
            <person name="Labutti K."/>
            <person name="Salamov A."/>
            <person name="Andreopoulos B."/>
            <person name="Baker S."/>
            <person name="Barry K."/>
            <person name="Bills G."/>
            <person name="Bluhm B."/>
            <person name="Cannon C."/>
            <person name="Castanera R."/>
            <person name="Culley D."/>
            <person name="Daum C."/>
            <person name="Ezra D."/>
            <person name="Gonzalez J."/>
            <person name="Henrissat B."/>
            <person name="Kuo A."/>
            <person name="Liang C."/>
            <person name="Lipzen A."/>
            <person name="Lutzoni F."/>
            <person name="Magnuson J."/>
            <person name="Mondo S."/>
            <person name="Nolan M."/>
            <person name="Ohm R."/>
            <person name="Pangilinan J."/>
            <person name="Park H.-J."/>
            <person name="Ramirez L."/>
            <person name="Alfaro M."/>
            <person name="Sun H."/>
            <person name="Tritt A."/>
            <person name="Yoshinaga Y."/>
            <person name="Zwiers L.-H."/>
            <person name="Turgeon B."/>
            <person name="Goodwin S."/>
            <person name="Spatafora J."/>
            <person name="Crous P."/>
            <person name="Grigoriev I."/>
        </authorList>
    </citation>
    <scope>NUCLEOTIDE SEQUENCE</scope>
    <source>
        <strain evidence="1">CBS 115976</strain>
    </source>
</reference>
<organism evidence="1 2">
    <name type="scientific">Microthyrium microscopicum</name>
    <dbReference type="NCBI Taxonomy" id="703497"/>
    <lineage>
        <taxon>Eukaryota</taxon>
        <taxon>Fungi</taxon>
        <taxon>Dikarya</taxon>
        <taxon>Ascomycota</taxon>
        <taxon>Pezizomycotina</taxon>
        <taxon>Dothideomycetes</taxon>
        <taxon>Dothideomycetes incertae sedis</taxon>
        <taxon>Microthyriales</taxon>
        <taxon>Microthyriaceae</taxon>
        <taxon>Microthyrium</taxon>
    </lineage>
</organism>
<dbReference type="AlphaFoldDB" id="A0A6A6UT64"/>
<evidence type="ECO:0000313" key="2">
    <source>
        <dbReference type="Proteomes" id="UP000799302"/>
    </source>
</evidence>